<dbReference type="Proteomes" id="UP000006038">
    <property type="component" value="Chromosome 9"/>
</dbReference>
<proteinExistence type="predicted"/>
<sequence length="123" mass="12577">MKATTRSMSSLALSHSGFSKKNTCPSPSDSSHEALPRHALAVTAALYARPRAPAQSFSPVQTSILSHLRFSSLGEPGAVGFILGSSTPPTAVGHANSQITAMSLAVASGSPSTSVFPPNQGCR</sequence>
<protein>
    <submittedName>
        <fullName evidence="2">Uncharacterized protein</fullName>
    </submittedName>
</protein>
<dbReference type="Gramene" id="OB09G19510.1">
    <property type="protein sequence ID" value="OB09G19510.1"/>
    <property type="gene ID" value="OB09G19510"/>
</dbReference>
<dbReference type="HOGENOM" id="CLU_2021199_0_0_1"/>
<name>J3MY72_ORYBR</name>
<dbReference type="EnsemblPlants" id="OB09G19510.1">
    <property type="protein sequence ID" value="OB09G19510.1"/>
    <property type="gene ID" value="OB09G19510"/>
</dbReference>
<evidence type="ECO:0000313" key="3">
    <source>
        <dbReference type="Proteomes" id="UP000006038"/>
    </source>
</evidence>
<organism evidence="2">
    <name type="scientific">Oryza brachyantha</name>
    <name type="common">malo sina</name>
    <dbReference type="NCBI Taxonomy" id="4533"/>
    <lineage>
        <taxon>Eukaryota</taxon>
        <taxon>Viridiplantae</taxon>
        <taxon>Streptophyta</taxon>
        <taxon>Embryophyta</taxon>
        <taxon>Tracheophyta</taxon>
        <taxon>Spermatophyta</taxon>
        <taxon>Magnoliopsida</taxon>
        <taxon>Liliopsida</taxon>
        <taxon>Poales</taxon>
        <taxon>Poaceae</taxon>
        <taxon>BOP clade</taxon>
        <taxon>Oryzoideae</taxon>
        <taxon>Oryzeae</taxon>
        <taxon>Oryzinae</taxon>
        <taxon>Oryza</taxon>
    </lineage>
</organism>
<keyword evidence="3" id="KW-1185">Reference proteome</keyword>
<feature type="compositionally biased region" description="Polar residues" evidence="1">
    <location>
        <begin position="1"/>
        <end position="29"/>
    </location>
</feature>
<evidence type="ECO:0000256" key="1">
    <source>
        <dbReference type="SAM" id="MobiDB-lite"/>
    </source>
</evidence>
<feature type="region of interest" description="Disordered" evidence="1">
    <location>
        <begin position="1"/>
        <end position="35"/>
    </location>
</feature>
<evidence type="ECO:0000313" key="2">
    <source>
        <dbReference type="EnsemblPlants" id="OB09G19510.1"/>
    </source>
</evidence>
<accession>J3MY72</accession>
<reference evidence="2" key="2">
    <citation type="submission" date="2013-04" db="UniProtKB">
        <authorList>
            <consortium name="EnsemblPlants"/>
        </authorList>
    </citation>
    <scope>IDENTIFICATION</scope>
</reference>
<dbReference type="AlphaFoldDB" id="J3MY72"/>
<reference evidence="2" key="1">
    <citation type="journal article" date="2013" name="Nat. Commun.">
        <title>Whole-genome sequencing of Oryza brachyantha reveals mechanisms underlying Oryza genome evolution.</title>
        <authorList>
            <person name="Chen J."/>
            <person name="Huang Q."/>
            <person name="Gao D."/>
            <person name="Wang J."/>
            <person name="Lang Y."/>
            <person name="Liu T."/>
            <person name="Li B."/>
            <person name="Bai Z."/>
            <person name="Luis Goicoechea J."/>
            <person name="Liang C."/>
            <person name="Chen C."/>
            <person name="Zhang W."/>
            <person name="Sun S."/>
            <person name="Liao Y."/>
            <person name="Zhang X."/>
            <person name="Yang L."/>
            <person name="Song C."/>
            <person name="Wang M."/>
            <person name="Shi J."/>
            <person name="Liu G."/>
            <person name="Liu J."/>
            <person name="Zhou H."/>
            <person name="Zhou W."/>
            <person name="Yu Q."/>
            <person name="An N."/>
            <person name="Chen Y."/>
            <person name="Cai Q."/>
            <person name="Wang B."/>
            <person name="Liu B."/>
            <person name="Min J."/>
            <person name="Huang Y."/>
            <person name="Wu H."/>
            <person name="Li Z."/>
            <person name="Zhang Y."/>
            <person name="Yin Y."/>
            <person name="Song W."/>
            <person name="Jiang J."/>
            <person name="Jackson S.A."/>
            <person name="Wing R.A."/>
            <person name="Wang J."/>
            <person name="Chen M."/>
        </authorList>
    </citation>
    <scope>NUCLEOTIDE SEQUENCE [LARGE SCALE GENOMIC DNA]</scope>
    <source>
        <strain evidence="2">cv. IRGC 101232</strain>
    </source>
</reference>